<accession>A0A2V4V5N1</accession>
<dbReference type="SUPFAM" id="SSF53756">
    <property type="entry name" value="UDP-Glycosyltransferase/glycogen phosphorylase"/>
    <property type="match status" value="1"/>
</dbReference>
<protein>
    <submittedName>
        <fullName evidence="3">Glycosyltransferase EpsF</fullName>
    </submittedName>
</protein>
<evidence type="ECO:0000259" key="2">
    <source>
        <dbReference type="Pfam" id="PF13439"/>
    </source>
</evidence>
<dbReference type="InterPro" id="IPR001296">
    <property type="entry name" value="Glyco_trans_1"/>
</dbReference>
<keyword evidence="4" id="KW-1185">Reference proteome</keyword>
<feature type="domain" description="Glycosyltransferase subfamily 4-like N-terminal" evidence="2">
    <location>
        <begin position="17"/>
        <end position="172"/>
    </location>
</feature>
<dbReference type="AlphaFoldDB" id="A0A2V4V5N1"/>
<proteinExistence type="predicted"/>
<dbReference type="PANTHER" id="PTHR12526:SF637">
    <property type="entry name" value="GLYCOSYLTRANSFERASE EPSF-RELATED"/>
    <property type="match status" value="1"/>
</dbReference>
<dbReference type="EMBL" id="QJSU01000002">
    <property type="protein sequence ID" value="PYE40120.1"/>
    <property type="molecule type" value="Genomic_DNA"/>
</dbReference>
<dbReference type="Pfam" id="PF13439">
    <property type="entry name" value="Glyco_transf_4"/>
    <property type="match status" value="1"/>
</dbReference>
<dbReference type="PANTHER" id="PTHR12526">
    <property type="entry name" value="GLYCOSYLTRANSFERASE"/>
    <property type="match status" value="1"/>
</dbReference>
<evidence type="ECO:0000313" key="3">
    <source>
        <dbReference type="EMBL" id="PYE40120.1"/>
    </source>
</evidence>
<dbReference type="Pfam" id="PF00534">
    <property type="entry name" value="Glycos_transf_1"/>
    <property type="match status" value="1"/>
</dbReference>
<gene>
    <name evidence="3" type="ORF">DFP82_10279</name>
</gene>
<comment type="caution">
    <text evidence="3">The sequence shown here is derived from an EMBL/GenBank/DDBJ whole genome shotgun (WGS) entry which is preliminary data.</text>
</comment>
<evidence type="ECO:0000313" key="4">
    <source>
        <dbReference type="Proteomes" id="UP000247746"/>
    </source>
</evidence>
<keyword evidence="3" id="KW-0808">Transferase</keyword>
<organism evidence="3 4">
    <name type="scientific">Psychrobacter fozii</name>
    <dbReference type="NCBI Taxonomy" id="198480"/>
    <lineage>
        <taxon>Bacteria</taxon>
        <taxon>Pseudomonadati</taxon>
        <taxon>Pseudomonadota</taxon>
        <taxon>Gammaproteobacteria</taxon>
        <taxon>Moraxellales</taxon>
        <taxon>Moraxellaceae</taxon>
        <taxon>Psychrobacter</taxon>
    </lineage>
</organism>
<dbReference type="GO" id="GO:0016757">
    <property type="term" value="F:glycosyltransferase activity"/>
    <property type="evidence" value="ECO:0007669"/>
    <property type="project" value="InterPro"/>
</dbReference>
<dbReference type="Gene3D" id="3.40.50.2000">
    <property type="entry name" value="Glycogen Phosphorylase B"/>
    <property type="match status" value="2"/>
</dbReference>
<dbReference type="RefSeq" id="WP_245905625.1">
    <property type="nucleotide sequence ID" value="NZ_QJSU01000002.1"/>
</dbReference>
<dbReference type="InterPro" id="IPR028098">
    <property type="entry name" value="Glyco_trans_4-like_N"/>
</dbReference>
<sequence length="370" mass="41713">MAIQRVLHIVGKMDRAGAETMLMNLYRHMDHNQIQFDFITFTDEVGDYDAEIKALGGRIIPILASHSLTRMLKLKRFLKQHPDYQIVHAHMLLNNAFHLLAAKSAGVPHRISHSHSTSNGKTNIVKKIYEQWALITNRTLATKRISCGDYAANYLFGTTKEVWLLPNAVDIQKMMTVANQSRHYIDQEFGAKGFGDKGLKIIQAGRLNEVKNHQFSLEVAEQLKKRQIDFTLYIVGQGPLAARLKQQVKDKSLCSNVKFLGLRTDITELMASADYMIMPSLHEGFPVVLVESQTVGLTALVSDQVSPEVDLGLGLVQFLPIHSAKEWVDCLLKPKNIRPNEKEITEALNLYGFSAVTNAQKLTQMYLNMK</sequence>
<dbReference type="Proteomes" id="UP000247746">
    <property type="component" value="Unassembled WGS sequence"/>
</dbReference>
<name>A0A2V4V5N1_9GAMM</name>
<feature type="domain" description="Glycosyl transferase family 1" evidence="1">
    <location>
        <begin position="188"/>
        <end position="306"/>
    </location>
</feature>
<evidence type="ECO:0000259" key="1">
    <source>
        <dbReference type="Pfam" id="PF00534"/>
    </source>
</evidence>
<reference evidence="3 4" key="1">
    <citation type="submission" date="2018-06" db="EMBL/GenBank/DDBJ databases">
        <title>Genomic Encyclopedia of Type Strains, Phase III (KMG-III): the genomes of soil and plant-associated and newly described type strains.</title>
        <authorList>
            <person name="Whitman W."/>
        </authorList>
    </citation>
    <scope>NUCLEOTIDE SEQUENCE [LARGE SCALE GENOMIC DNA]</scope>
    <source>
        <strain evidence="3 4">CECT 5889</strain>
    </source>
</reference>
<dbReference type="GO" id="GO:1901135">
    <property type="term" value="P:carbohydrate derivative metabolic process"/>
    <property type="evidence" value="ECO:0007669"/>
    <property type="project" value="UniProtKB-ARBA"/>
</dbReference>